<evidence type="ECO:0000313" key="6">
    <source>
        <dbReference type="EMBL" id="MDR9763943.1"/>
    </source>
</evidence>
<dbReference type="GO" id="GO:1901135">
    <property type="term" value="P:carbohydrate derivative metabolic process"/>
    <property type="evidence" value="ECO:0007669"/>
    <property type="project" value="InterPro"/>
</dbReference>
<dbReference type="InterPro" id="IPR036388">
    <property type="entry name" value="WH-like_DNA-bd_sf"/>
</dbReference>
<organism evidence="6 7">
    <name type="scientific">Rhizobium redzepovicii</name>
    <dbReference type="NCBI Taxonomy" id="2867518"/>
    <lineage>
        <taxon>Bacteria</taxon>
        <taxon>Pseudomonadati</taxon>
        <taxon>Pseudomonadota</taxon>
        <taxon>Alphaproteobacteria</taxon>
        <taxon>Hyphomicrobiales</taxon>
        <taxon>Rhizobiaceae</taxon>
        <taxon>Rhizobium/Agrobacterium group</taxon>
        <taxon>Rhizobium</taxon>
    </lineage>
</organism>
<comment type="caution">
    <text evidence="6">The sequence shown here is derived from an EMBL/GenBank/DDBJ whole genome shotgun (WGS) entry which is preliminary data.</text>
</comment>
<dbReference type="RefSeq" id="WP_097629510.1">
    <property type="nucleotide sequence ID" value="NZ_JAILYG010000005.1"/>
</dbReference>
<accession>A0AAW8PAU0</accession>
<dbReference type="SUPFAM" id="SSF46689">
    <property type="entry name" value="Homeodomain-like"/>
    <property type="match status" value="1"/>
</dbReference>
<keyword evidence="3" id="KW-0804">Transcription</keyword>
<dbReference type="InterPro" id="IPR047640">
    <property type="entry name" value="RpiR-like"/>
</dbReference>
<evidence type="ECO:0000256" key="3">
    <source>
        <dbReference type="ARBA" id="ARBA00023163"/>
    </source>
</evidence>
<dbReference type="Gene3D" id="1.10.10.10">
    <property type="entry name" value="Winged helix-like DNA-binding domain superfamily/Winged helix DNA-binding domain"/>
    <property type="match status" value="1"/>
</dbReference>
<dbReference type="PROSITE" id="PS51464">
    <property type="entry name" value="SIS"/>
    <property type="match status" value="1"/>
</dbReference>
<feature type="domain" description="HTH rpiR-type" evidence="4">
    <location>
        <begin position="16"/>
        <end position="92"/>
    </location>
</feature>
<evidence type="ECO:0000256" key="1">
    <source>
        <dbReference type="ARBA" id="ARBA00023015"/>
    </source>
</evidence>
<dbReference type="CDD" id="cd05013">
    <property type="entry name" value="SIS_RpiR"/>
    <property type="match status" value="1"/>
</dbReference>
<dbReference type="GO" id="GO:0003700">
    <property type="term" value="F:DNA-binding transcription factor activity"/>
    <property type="evidence" value="ECO:0007669"/>
    <property type="project" value="InterPro"/>
</dbReference>
<dbReference type="PANTHER" id="PTHR30514">
    <property type="entry name" value="GLUCOKINASE"/>
    <property type="match status" value="1"/>
</dbReference>
<dbReference type="PANTHER" id="PTHR30514:SF20">
    <property type="entry name" value="TRANSCRIPTIONAL REGULATOR"/>
    <property type="match status" value="1"/>
</dbReference>
<dbReference type="InterPro" id="IPR001347">
    <property type="entry name" value="SIS_dom"/>
</dbReference>
<evidence type="ECO:0000313" key="7">
    <source>
        <dbReference type="Proteomes" id="UP001269402"/>
    </source>
</evidence>
<dbReference type="InterPro" id="IPR009057">
    <property type="entry name" value="Homeodomain-like_sf"/>
</dbReference>
<feature type="domain" description="SIS" evidence="5">
    <location>
        <begin position="142"/>
        <end position="283"/>
    </location>
</feature>
<dbReference type="InterPro" id="IPR000281">
    <property type="entry name" value="HTH_RpiR"/>
</dbReference>
<proteinExistence type="predicted"/>
<gene>
    <name evidence="6" type="ORF">RJJ37_30655</name>
</gene>
<evidence type="ECO:0000256" key="2">
    <source>
        <dbReference type="ARBA" id="ARBA00023125"/>
    </source>
</evidence>
<dbReference type="InterPro" id="IPR035472">
    <property type="entry name" value="RpiR-like_SIS"/>
</dbReference>
<keyword evidence="1" id="KW-0805">Transcription regulation</keyword>
<dbReference type="Gene3D" id="3.40.50.10490">
    <property type="entry name" value="Glucose-6-phosphate isomerase like protein, domain 1"/>
    <property type="match status" value="1"/>
</dbReference>
<dbReference type="SUPFAM" id="SSF53697">
    <property type="entry name" value="SIS domain"/>
    <property type="match status" value="1"/>
</dbReference>
<dbReference type="Proteomes" id="UP001269402">
    <property type="component" value="Unassembled WGS sequence"/>
</dbReference>
<dbReference type="PROSITE" id="PS51071">
    <property type="entry name" value="HTH_RPIR"/>
    <property type="match status" value="1"/>
</dbReference>
<reference evidence="7" key="1">
    <citation type="submission" date="2023-07" db="EMBL/GenBank/DDBJ databases">
        <title>Genomic characterization of faba bean (Vicia faba) microsymbionts in Mexican soils.</title>
        <authorList>
            <person name="Rivera Orduna F.N."/>
            <person name="Guevara-Luna J."/>
            <person name="Yan J."/>
            <person name="Arroyo-Herrera I."/>
            <person name="Li Y."/>
            <person name="Vasquez-Murrieta M.S."/>
            <person name="Wang E.T."/>
        </authorList>
    </citation>
    <scope>NUCLEOTIDE SEQUENCE [LARGE SCALE GENOMIC DNA]</scope>
    <source>
        <strain evidence="7">CH6</strain>
    </source>
</reference>
<dbReference type="EMBL" id="JAVLSH010000021">
    <property type="protein sequence ID" value="MDR9763943.1"/>
    <property type="molecule type" value="Genomic_DNA"/>
</dbReference>
<dbReference type="GO" id="GO:0097367">
    <property type="term" value="F:carbohydrate derivative binding"/>
    <property type="evidence" value="ECO:0007669"/>
    <property type="project" value="InterPro"/>
</dbReference>
<evidence type="ECO:0000259" key="4">
    <source>
        <dbReference type="PROSITE" id="PS51071"/>
    </source>
</evidence>
<keyword evidence="7" id="KW-1185">Reference proteome</keyword>
<dbReference type="AlphaFoldDB" id="A0AAW8PAU0"/>
<name>A0AAW8PAU0_9HYPH</name>
<dbReference type="Pfam" id="PF01380">
    <property type="entry name" value="SIS"/>
    <property type="match status" value="1"/>
</dbReference>
<dbReference type="Pfam" id="PF01418">
    <property type="entry name" value="HTH_6"/>
    <property type="match status" value="1"/>
</dbReference>
<dbReference type="InterPro" id="IPR046348">
    <property type="entry name" value="SIS_dom_sf"/>
</dbReference>
<evidence type="ECO:0000259" key="5">
    <source>
        <dbReference type="PROSITE" id="PS51464"/>
    </source>
</evidence>
<protein>
    <submittedName>
        <fullName evidence="6">MurR/RpiR family transcriptional regulator</fullName>
    </submittedName>
</protein>
<keyword evidence="2" id="KW-0238">DNA-binding</keyword>
<dbReference type="GO" id="GO:0003677">
    <property type="term" value="F:DNA binding"/>
    <property type="evidence" value="ECO:0007669"/>
    <property type="project" value="UniProtKB-KW"/>
</dbReference>
<sequence>MDNDPQRHARVPRDFESLRSTIIERKASMPKRLAQVAAFALGNPDEIAFGTTASIAAASEVQPSTLVRLAHHLGYEGFSDLQSIFRERLRERTLSYEERLVTLEQASGDDEDANLLSGFIAAASQSVNRLAATVQSDTFTKAVDILAAAETIYLIAKRRSYPLTAHMTYAFSKLNIRHQIVASPNGVDPEMVQFATPKDAAIAASFSPYAADSLNQSQELADRGVPVIAITDSAFSPLAACATHWFEVAEADFAGFRSLSASMALTMALPVAIAERRRKRQHAKAGKAKME</sequence>